<dbReference type="AlphaFoldDB" id="A0A0R3PBS9"/>
<proteinExistence type="predicted"/>
<keyword evidence="1" id="KW-0812">Transmembrane</keyword>
<dbReference type="EMBL" id="UYYA01000161">
    <property type="protein sequence ID" value="VDM52764.1"/>
    <property type="molecule type" value="Genomic_DNA"/>
</dbReference>
<gene>
    <name evidence="2" type="ORF">ACOC_LOCUS1179</name>
</gene>
<organism evidence="4">
    <name type="scientific">Angiostrongylus costaricensis</name>
    <name type="common">Nematode worm</name>
    <dbReference type="NCBI Taxonomy" id="334426"/>
    <lineage>
        <taxon>Eukaryota</taxon>
        <taxon>Metazoa</taxon>
        <taxon>Ecdysozoa</taxon>
        <taxon>Nematoda</taxon>
        <taxon>Chromadorea</taxon>
        <taxon>Rhabditida</taxon>
        <taxon>Rhabditina</taxon>
        <taxon>Rhabditomorpha</taxon>
        <taxon>Strongyloidea</taxon>
        <taxon>Metastrongylidae</taxon>
        <taxon>Angiostrongylus</taxon>
    </lineage>
</organism>
<dbReference type="WBParaSite" id="ACOC_0000117801-mRNA-1">
    <property type="protein sequence ID" value="ACOC_0000117801-mRNA-1"/>
    <property type="gene ID" value="ACOC_0000117801"/>
</dbReference>
<evidence type="ECO:0000313" key="4">
    <source>
        <dbReference type="WBParaSite" id="ACOC_0000117801-mRNA-1"/>
    </source>
</evidence>
<accession>A0A0R3PBS9</accession>
<sequence length="158" mass="17782">MCVLLIFESIEEIGKPEGGASGFHGYRLPGTVTSNIGKLPSDGYTLVGKFYVAYKESLNKFTNDSVYRVLLQYVLFLFVCLAIFFTVIYSLKVHYRAKLLDELEKIRTEKEPARVYYVEADSGAQRVVPSPLSNPITDQELYNPLGPPHIDEARRAAI</sequence>
<evidence type="ECO:0000313" key="2">
    <source>
        <dbReference type="EMBL" id="VDM52764.1"/>
    </source>
</evidence>
<keyword evidence="1" id="KW-0472">Membrane</keyword>
<feature type="transmembrane region" description="Helical" evidence="1">
    <location>
        <begin position="70"/>
        <end position="91"/>
    </location>
</feature>
<protein>
    <submittedName>
        <fullName evidence="4">Movement protein</fullName>
    </submittedName>
</protein>
<name>A0A0R3PBS9_ANGCS</name>
<dbReference type="Proteomes" id="UP000267027">
    <property type="component" value="Unassembled WGS sequence"/>
</dbReference>
<dbReference type="OrthoDB" id="5793707at2759"/>
<evidence type="ECO:0000313" key="3">
    <source>
        <dbReference type="Proteomes" id="UP000267027"/>
    </source>
</evidence>
<reference evidence="2 3" key="2">
    <citation type="submission" date="2018-11" db="EMBL/GenBank/DDBJ databases">
        <authorList>
            <consortium name="Pathogen Informatics"/>
        </authorList>
    </citation>
    <scope>NUCLEOTIDE SEQUENCE [LARGE SCALE GENOMIC DNA]</scope>
    <source>
        <strain evidence="2 3">Costa Rica</strain>
    </source>
</reference>
<keyword evidence="1" id="KW-1133">Transmembrane helix</keyword>
<evidence type="ECO:0000256" key="1">
    <source>
        <dbReference type="SAM" id="Phobius"/>
    </source>
</evidence>
<reference evidence="4" key="1">
    <citation type="submission" date="2017-02" db="UniProtKB">
        <authorList>
            <consortium name="WormBaseParasite"/>
        </authorList>
    </citation>
    <scope>IDENTIFICATION</scope>
</reference>
<keyword evidence="3" id="KW-1185">Reference proteome</keyword>